<name>A0A4S3JAJ1_9EURO</name>
<dbReference type="Gene3D" id="2.120.10.70">
    <property type="entry name" value="Fucose-specific lectin"/>
    <property type="match status" value="1"/>
</dbReference>
<feature type="compositionally biased region" description="Polar residues" evidence="1">
    <location>
        <begin position="243"/>
        <end position="253"/>
    </location>
</feature>
<sequence length="287" mass="32116">MPSKAIAFAATLNVSSKNEIIVWYLKDGYSLMKLRPINALLDNYKETIVTKSAPIVGVSTDNKEVPSQVPPFQDSWTFAQATTTKMKYAFAVRDDHKVCMISPAYYPLPNTTPTNYSVAACGTTVKGSEGPRDSVLLFYLKAEGNNDPELIEYDMEVPWQKPLPDAHPDSKKYIYEYNTFKRRGEERLPIEDALATTPLAACLYNKTVYYFWLSGGYVLMYITCVNGKWSSPASVPPNEDDNQAPNKADSQSDLAAVADPSNKCIVLYYKADGSPSDYDEFVWKNLE</sequence>
<dbReference type="VEuPathDB" id="FungiDB:EYZ11_010523"/>
<dbReference type="EMBL" id="QUQM01000010">
    <property type="protein sequence ID" value="KAA8641384.1"/>
    <property type="molecule type" value="Genomic_DNA"/>
</dbReference>
<feature type="region of interest" description="Disordered" evidence="1">
    <location>
        <begin position="233"/>
        <end position="254"/>
    </location>
</feature>
<evidence type="ECO:0000313" key="3">
    <source>
        <dbReference type="EMBL" id="THC90021.1"/>
    </source>
</evidence>
<comment type="caution">
    <text evidence="3">The sequence shown here is derived from an EMBL/GenBank/DDBJ whole genome shotgun (WGS) entry which is preliminary data.</text>
</comment>
<organism evidence="3 4">
    <name type="scientific">Aspergillus tanneri</name>
    <dbReference type="NCBI Taxonomy" id="1220188"/>
    <lineage>
        <taxon>Eukaryota</taxon>
        <taxon>Fungi</taxon>
        <taxon>Dikarya</taxon>
        <taxon>Ascomycota</taxon>
        <taxon>Pezizomycotina</taxon>
        <taxon>Eurotiomycetes</taxon>
        <taxon>Eurotiomycetidae</taxon>
        <taxon>Eurotiales</taxon>
        <taxon>Aspergillaceae</taxon>
        <taxon>Aspergillus</taxon>
        <taxon>Aspergillus subgen. Circumdati</taxon>
    </lineage>
</organism>
<evidence type="ECO:0000313" key="5">
    <source>
        <dbReference type="Proteomes" id="UP000324241"/>
    </source>
</evidence>
<dbReference type="AlphaFoldDB" id="A0A4S3JAJ1"/>
<proteinExistence type="predicted"/>
<dbReference type="RefSeq" id="XP_033420746.1">
    <property type="nucleotide sequence ID" value="XM_033566544.1"/>
</dbReference>
<keyword evidence="4" id="KW-1185">Reference proteome</keyword>
<dbReference type="GeneID" id="54324551"/>
<reference evidence="3 4" key="1">
    <citation type="submission" date="2019-03" db="EMBL/GenBank/DDBJ databases">
        <title>The genome sequence of a newly discovered highly antifungal drug resistant Aspergillus species, Aspergillus tanneri NIH 1004.</title>
        <authorList>
            <person name="Mounaud S."/>
            <person name="Singh I."/>
            <person name="Joardar V."/>
            <person name="Pakala S."/>
            <person name="Pakala S."/>
            <person name="Venepally P."/>
            <person name="Hoover J."/>
            <person name="Nierman W."/>
            <person name="Chung J."/>
            <person name="Losada L."/>
        </authorList>
    </citation>
    <scope>NUCLEOTIDE SEQUENCE [LARGE SCALE GENOMIC DNA]</scope>
    <source>
        <strain evidence="3 4">NIH1004</strain>
    </source>
</reference>
<dbReference type="OrthoDB" id="4671585at2759"/>
<evidence type="ECO:0008006" key="6">
    <source>
        <dbReference type="Google" id="ProtNLM"/>
    </source>
</evidence>
<dbReference type="Proteomes" id="UP000308092">
    <property type="component" value="Unassembled WGS sequence"/>
</dbReference>
<protein>
    <recommendedName>
        <fullName evidence="6">Fucose-specific lectin</fullName>
    </recommendedName>
</protein>
<evidence type="ECO:0000313" key="2">
    <source>
        <dbReference type="EMBL" id="KAA8641384.1"/>
    </source>
</evidence>
<gene>
    <name evidence="2" type="ORF">ATNIH1004_001849</name>
    <name evidence="3" type="ORF">EYZ11_010523</name>
</gene>
<evidence type="ECO:0000313" key="4">
    <source>
        <dbReference type="Proteomes" id="UP000308092"/>
    </source>
</evidence>
<accession>A0A4S3JAJ1</accession>
<dbReference type="Proteomes" id="UP000324241">
    <property type="component" value="Unassembled WGS sequence"/>
</dbReference>
<reference evidence="2 5" key="2">
    <citation type="submission" date="2019-08" db="EMBL/GenBank/DDBJ databases">
        <title>The genome sequence of a newly discovered highly antifungal drug resistant Aspergillus species, Aspergillus tanneri NIH 1004.</title>
        <authorList>
            <person name="Mounaud S."/>
            <person name="Singh I."/>
            <person name="Joardar V."/>
            <person name="Pakala S."/>
            <person name="Pakala S."/>
            <person name="Venepally P."/>
            <person name="Chung J.K."/>
            <person name="Losada L."/>
            <person name="Nierman W.C."/>
        </authorList>
    </citation>
    <scope>NUCLEOTIDE SEQUENCE [LARGE SCALE GENOMIC DNA]</scope>
    <source>
        <strain evidence="2 5">NIH1004</strain>
    </source>
</reference>
<dbReference type="EMBL" id="SOSA01000571">
    <property type="protein sequence ID" value="THC90021.1"/>
    <property type="molecule type" value="Genomic_DNA"/>
</dbReference>
<evidence type="ECO:0000256" key="1">
    <source>
        <dbReference type="SAM" id="MobiDB-lite"/>
    </source>
</evidence>